<evidence type="ECO:0000256" key="6">
    <source>
        <dbReference type="ARBA" id="ARBA00023134"/>
    </source>
</evidence>
<dbReference type="PATRIC" id="fig|1297742.4.peg.7224"/>
<keyword evidence="11" id="KW-1185">Reference proteome</keyword>
<feature type="binding site" evidence="8">
    <location>
        <begin position="26"/>
        <end position="28"/>
    </location>
    <ligand>
        <name>GTP</name>
        <dbReference type="ChEBI" id="CHEBI:37565"/>
    </ligand>
</feature>
<accession>A0A0H4X8A8</accession>
<evidence type="ECO:0000256" key="8">
    <source>
        <dbReference type="HAMAP-Rule" id="MF_00316"/>
    </source>
</evidence>
<dbReference type="CDD" id="cd02503">
    <property type="entry name" value="MobA"/>
    <property type="match status" value="1"/>
</dbReference>
<keyword evidence="3 8" id="KW-0479">Metal-binding</keyword>
<sequence>MDAVGDWGTRMVRSGTEFPDVTLAIIAGGQGRRLSGVPKGLLSVDGRTVLERLLLLAPRFEDVLLVANTPEPYVHFGLRTVADVVPGKGAPGGVHAALMAARTPWVVAVACDMPFIAPEVICVLLASRGEDVDAVCFEAGGRLEPLLATYRSSLAPAWGEALANDPSMRDLLSRARTRLLPEATLRTVDPTLRSLANVNTPEDLERYGVTLPPR</sequence>
<protein>
    <recommendedName>
        <fullName evidence="8">Probable molybdenum cofactor guanylyltransferase</fullName>
        <shortName evidence="8">MoCo guanylyltransferase</shortName>
        <ecNumber evidence="8">2.7.7.77</ecNumber>
    </recommendedName>
    <alternativeName>
        <fullName evidence="8">GTP:molybdopterin guanylyltransferase</fullName>
    </alternativeName>
    <alternativeName>
        <fullName evidence="8">Mo-MPT guanylyltransferase</fullName>
    </alternativeName>
    <alternativeName>
        <fullName evidence="8">Molybdopterin guanylyltransferase</fullName>
    </alternativeName>
    <alternativeName>
        <fullName evidence="8">Molybdopterin-guanine dinucleotide synthase</fullName>
        <shortName evidence="8">MGD synthase</shortName>
    </alternativeName>
</protein>
<dbReference type="eggNOG" id="COG0746">
    <property type="taxonomic scope" value="Bacteria"/>
</dbReference>
<feature type="binding site" evidence="8">
    <location>
        <position position="112"/>
    </location>
    <ligand>
        <name>GTP</name>
        <dbReference type="ChEBI" id="CHEBI:37565"/>
    </ligand>
</feature>
<evidence type="ECO:0000313" key="10">
    <source>
        <dbReference type="EMBL" id="AKQ70198.1"/>
    </source>
</evidence>
<evidence type="ECO:0000256" key="1">
    <source>
        <dbReference type="ARBA" id="ARBA00022490"/>
    </source>
</evidence>
<dbReference type="Proteomes" id="UP000009026">
    <property type="component" value="Chromosome"/>
</dbReference>
<dbReference type="Gene3D" id="3.90.550.10">
    <property type="entry name" value="Spore Coat Polysaccharide Biosynthesis Protein SpsA, Chain A"/>
    <property type="match status" value="1"/>
</dbReference>
<dbReference type="GO" id="GO:0005737">
    <property type="term" value="C:cytoplasm"/>
    <property type="evidence" value="ECO:0007669"/>
    <property type="project" value="UniProtKB-SubCell"/>
</dbReference>
<dbReference type="SUPFAM" id="SSF53448">
    <property type="entry name" value="Nucleotide-diphospho-sugar transferases"/>
    <property type="match status" value="1"/>
</dbReference>
<comment type="domain">
    <text evidence="8">The N-terminal domain determines nucleotide recognition and specific binding, while the C-terminal domain determines the specific binding to the target protein.</text>
</comment>
<comment type="catalytic activity">
    <reaction evidence="8">
        <text>Mo-molybdopterin + GTP + H(+) = Mo-molybdopterin guanine dinucleotide + diphosphate</text>
        <dbReference type="Rhea" id="RHEA:34243"/>
        <dbReference type="ChEBI" id="CHEBI:15378"/>
        <dbReference type="ChEBI" id="CHEBI:33019"/>
        <dbReference type="ChEBI" id="CHEBI:37565"/>
        <dbReference type="ChEBI" id="CHEBI:71302"/>
        <dbReference type="ChEBI" id="CHEBI:71310"/>
        <dbReference type="EC" id="2.7.7.77"/>
    </reaction>
</comment>
<dbReference type="GO" id="GO:0046872">
    <property type="term" value="F:metal ion binding"/>
    <property type="evidence" value="ECO:0007669"/>
    <property type="project" value="UniProtKB-KW"/>
</dbReference>
<keyword evidence="7 8" id="KW-0501">Molybdenum cofactor biosynthesis</keyword>
<dbReference type="PANTHER" id="PTHR19136:SF81">
    <property type="entry name" value="MOLYBDENUM COFACTOR GUANYLYLTRANSFERASE"/>
    <property type="match status" value="1"/>
</dbReference>
<dbReference type="STRING" id="1297742.A176_007110"/>
<gene>
    <name evidence="8" type="primary">mobA</name>
    <name evidence="10" type="ORF">A176_007110</name>
</gene>
<dbReference type="Pfam" id="PF12804">
    <property type="entry name" value="NTP_transf_3"/>
    <property type="match status" value="1"/>
</dbReference>
<reference evidence="10 11" key="1">
    <citation type="journal article" date="2016" name="PLoS ONE">
        <title>Complete Genome Sequence and Comparative Genomics of a Novel Myxobacterium Myxococcus hansupus.</title>
        <authorList>
            <person name="Sharma G."/>
            <person name="Narwani T."/>
            <person name="Subramanian S."/>
        </authorList>
    </citation>
    <scope>NUCLEOTIDE SEQUENCE [LARGE SCALE GENOMIC DNA]</scope>
    <source>
        <strain evidence="11">mixupus</strain>
    </source>
</reference>
<keyword evidence="4 8" id="KW-0547">Nucleotide-binding</keyword>
<organism evidence="10 11">
    <name type="scientific">Pseudomyxococcus hansupus</name>
    <dbReference type="NCBI Taxonomy" id="1297742"/>
    <lineage>
        <taxon>Bacteria</taxon>
        <taxon>Pseudomonadati</taxon>
        <taxon>Myxococcota</taxon>
        <taxon>Myxococcia</taxon>
        <taxon>Myxococcales</taxon>
        <taxon>Cystobacterineae</taxon>
        <taxon>Myxococcaceae</taxon>
        <taxon>Pseudomyxococcus</taxon>
    </lineage>
</organism>
<dbReference type="PANTHER" id="PTHR19136">
    <property type="entry name" value="MOLYBDENUM COFACTOR GUANYLYLTRANSFERASE"/>
    <property type="match status" value="1"/>
</dbReference>
<feature type="binding site" evidence="8">
    <location>
        <position position="39"/>
    </location>
    <ligand>
        <name>GTP</name>
        <dbReference type="ChEBI" id="CHEBI:37565"/>
    </ligand>
</feature>
<dbReference type="EMBL" id="CP012109">
    <property type="protein sequence ID" value="AKQ70198.1"/>
    <property type="molecule type" value="Genomic_DNA"/>
</dbReference>
<dbReference type="AlphaFoldDB" id="A0A0H4X8A8"/>
<feature type="domain" description="MobA-like NTP transferase" evidence="9">
    <location>
        <begin position="24"/>
        <end position="174"/>
    </location>
</feature>
<dbReference type="KEGG" id="mym:A176_007110"/>
<dbReference type="GO" id="GO:0006777">
    <property type="term" value="P:Mo-molybdopterin cofactor biosynthetic process"/>
    <property type="evidence" value="ECO:0007669"/>
    <property type="project" value="UniProtKB-KW"/>
</dbReference>
<comment type="cofactor">
    <cofactor evidence="8">
        <name>Mg(2+)</name>
        <dbReference type="ChEBI" id="CHEBI:18420"/>
    </cofactor>
</comment>
<dbReference type="HAMAP" id="MF_00316">
    <property type="entry name" value="MobA"/>
    <property type="match status" value="1"/>
</dbReference>
<dbReference type="GO" id="GO:0005525">
    <property type="term" value="F:GTP binding"/>
    <property type="evidence" value="ECO:0007669"/>
    <property type="project" value="UniProtKB-UniRule"/>
</dbReference>
<name>A0A0H4X8A8_9BACT</name>
<dbReference type="InterPro" id="IPR013482">
    <property type="entry name" value="Molybde_CF_guanTrfase"/>
</dbReference>
<dbReference type="GO" id="GO:0061603">
    <property type="term" value="F:molybdenum cofactor guanylyltransferase activity"/>
    <property type="evidence" value="ECO:0007669"/>
    <property type="project" value="UniProtKB-EC"/>
</dbReference>
<comment type="caution">
    <text evidence="8">Lacks conserved residue(s) required for the propagation of feature annotation.</text>
</comment>
<keyword evidence="6 8" id="KW-0342">GTP-binding</keyword>
<evidence type="ECO:0000256" key="2">
    <source>
        <dbReference type="ARBA" id="ARBA00022679"/>
    </source>
</evidence>
<keyword evidence="1 8" id="KW-0963">Cytoplasm</keyword>
<evidence type="ECO:0000256" key="3">
    <source>
        <dbReference type="ARBA" id="ARBA00022723"/>
    </source>
</evidence>
<evidence type="ECO:0000259" key="9">
    <source>
        <dbReference type="Pfam" id="PF12804"/>
    </source>
</evidence>
<dbReference type="EC" id="2.7.7.77" evidence="8"/>
<feature type="binding site" evidence="8">
    <location>
        <position position="83"/>
    </location>
    <ligand>
        <name>GTP</name>
        <dbReference type="ChEBI" id="CHEBI:37565"/>
    </ligand>
</feature>
<comment type="subcellular location">
    <subcellularLocation>
        <location evidence="8">Cytoplasm</location>
    </subcellularLocation>
</comment>
<evidence type="ECO:0000256" key="7">
    <source>
        <dbReference type="ARBA" id="ARBA00023150"/>
    </source>
</evidence>
<keyword evidence="5 8" id="KW-0460">Magnesium</keyword>
<dbReference type="InterPro" id="IPR029044">
    <property type="entry name" value="Nucleotide-diphossugar_trans"/>
</dbReference>
<dbReference type="InterPro" id="IPR025877">
    <property type="entry name" value="MobA-like_NTP_Trfase"/>
</dbReference>
<feature type="binding site" evidence="8">
    <location>
        <position position="112"/>
    </location>
    <ligand>
        <name>Mg(2+)</name>
        <dbReference type="ChEBI" id="CHEBI:18420"/>
    </ligand>
</feature>
<keyword evidence="2 8" id="KW-0808">Transferase</keyword>
<evidence type="ECO:0000313" key="11">
    <source>
        <dbReference type="Proteomes" id="UP000009026"/>
    </source>
</evidence>
<evidence type="ECO:0000256" key="4">
    <source>
        <dbReference type="ARBA" id="ARBA00022741"/>
    </source>
</evidence>
<comment type="similarity">
    <text evidence="8">Belongs to the MobA family.</text>
</comment>
<evidence type="ECO:0000256" key="5">
    <source>
        <dbReference type="ARBA" id="ARBA00022842"/>
    </source>
</evidence>
<proteinExistence type="inferred from homology"/>
<comment type="function">
    <text evidence="8">Transfers a GMP moiety from GTP to Mo-molybdopterin (Mo-MPT) cofactor (Moco or molybdenum cofactor) to form Mo-molybdopterin guanine dinucleotide (Mo-MGD) cofactor.</text>
</comment>